<dbReference type="STRING" id="35752.SAMN05421541_104270"/>
<organism evidence="1 2">
    <name type="scientific">Actinoplanes philippinensis</name>
    <dbReference type="NCBI Taxonomy" id="35752"/>
    <lineage>
        <taxon>Bacteria</taxon>
        <taxon>Bacillati</taxon>
        <taxon>Actinomycetota</taxon>
        <taxon>Actinomycetes</taxon>
        <taxon>Micromonosporales</taxon>
        <taxon>Micromonosporaceae</taxon>
        <taxon>Actinoplanes</taxon>
    </lineage>
</organism>
<dbReference type="Proteomes" id="UP000199645">
    <property type="component" value="Unassembled WGS sequence"/>
</dbReference>
<dbReference type="EMBL" id="FONV01000004">
    <property type="protein sequence ID" value="SFE89190.1"/>
    <property type="molecule type" value="Genomic_DNA"/>
</dbReference>
<proteinExistence type="predicted"/>
<evidence type="ECO:0000313" key="2">
    <source>
        <dbReference type="Proteomes" id="UP000199645"/>
    </source>
</evidence>
<protein>
    <recommendedName>
        <fullName evidence="3">GrpE protein</fullName>
    </recommendedName>
</protein>
<accession>A0A1I2EAB7</accession>
<keyword evidence="2" id="KW-1185">Reference proteome</keyword>
<dbReference type="AlphaFoldDB" id="A0A1I2EAB7"/>
<dbReference type="OrthoDB" id="3213585at2"/>
<sequence length="171" mass="19060">MIRDRLDRLRTELRQRRHHRAFRIPPPTWPETRHDRLAALIAELDTAAADPGLDAKALATAATNLWRARRRLAQQAGDNSAQARQAGRYLRMCQEALTDAGLVVRDHDGETFHSGRSLEALVFNDDATVVIETVTETVRPSVFLREERIQMGQVIVGCPVKTESTPGSGNA</sequence>
<name>A0A1I2EAB7_9ACTN</name>
<evidence type="ECO:0000313" key="1">
    <source>
        <dbReference type="EMBL" id="SFE89190.1"/>
    </source>
</evidence>
<reference evidence="1 2" key="1">
    <citation type="submission" date="2016-10" db="EMBL/GenBank/DDBJ databases">
        <authorList>
            <person name="de Groot N.N."/>
        </authorList>
    </citation>
    <scope>NUCLEOTIDE SEQUENCE [LARGE SCALE GENOMIC DNA]</scope>
    <source>
        <strain evidence="1 2">DSM 43019</strain>
    </source>
</reference>
<gene>
    <name evidence="1" type="ORF">SAMN05421541_104270</name>
</gene>
<dbReference type="RefSeq" id="WP_093612971.1">
    <property type="nucleotide sequence ID" value="NZ_BOMT01000033.1"/>
</dbReference>
<evidence type="ECO:0008006" key="3">
    <source>
        <dbReference type="Google" id="ProtNLM"/>
    </source>
</evidence>